<reference evidence="1 2" key="1">
    <citation type="journal article" date="2021" name="BMC Genomics">
        <title>Datura genome reveals duplications of psychoactive alkaloid biosynthetic genes and high mutation rate following tissue culture.</title>
        <authorList>
            <person name="Rajewski A."/>
            <person name="Carter-House D."/>
            <person name="Stajich J."/>
            <person name="Litt A."/>
        </authorList>
    </citation>
    <scope>NUCLEOTIDE SEQUENCE [LARGE SCALE GENOMIC DNA]</scope>
    <source>
        <strain evidence="1">AR-01</strain>
    </source>
</reference>
<keyword evidence="2" id="KW-1185">Reference proteome</keyword>
<organism evidence="1 2">
    <name type="scientific">Datura stramonium</name>
    <name type="common">Jimsonweed</name>
    <name type="synonym">Common thornapple</name>
    <dbReference type="NCBI Taxonomy" id="4076"/>
    <lineage>
        <taxon>Eukaryota</taxon>
        <taxon>Viridiplantae</taxon>
        <taxon>Streptophyta</taxon>
        <taxon>Embryophyta</taxon>
        <taxon>Tracheophyta</taxon>
        <taxon>Spermatophyta</taxon>
        <taxon>Magnoliopsida</taxon>
        <taxon>eudicotyledons</taxon>
        <taxon>Gunneridae</taxon>
        <taxon>Pentapetalae</taxon>
        <taxon>asterids</taxon>
        <taxon>lamiids</taxon>
        <taxon>Solanales</taxon>
        <taxon>Solanaceae</taxon>
        <taxon>Solanoideae</taxon>
        <taxon>Datureae</taxon>
        <taxon>Datura</taxon>
    </lineage>
</organism>
<comment type="caution">
    <text evidence="1">The sequence shown here is derived from an EMBL/GenBank/DDBJ whole genome shotgun (WGS) entry which is preliminary data.</text>
</comment>
<evidence type="ECO:0000313" key="2">
    <source>
        <dbReference type="Proteomes" id="UP000823775"/>
    </source>
</evidence>
<dbReference type="EMBL" id="JACEIK010004033">
    <property type="protein sequence ID" value="MCD9643940.1"/>
    <property type="molecule type" value="Genomic_DNA"/>
</dbReference>
<accession>A0ABS8V9S7</accession>
<sequence>MAEAPLPNWGWWDPYDFKMDIYKPHMLKERDNDFHMLQISDPREYYRGLKREWNYRYDESNHLVRELHDLGARIPRRFSLEMQRKNKDHYEITVKQIRKENNRILVRRCRYYILKLAVEQAQITNRLLSTSERASVLAHELYHSEDEMPNERL</sequence>
<proteinExistence type="predicted"/>
<evidence type="ECO:0000313" key="1">
    <source>
        <dbReference type="EMBL" id="MCD9643940.1"/>
    </source>
</evidence>
<dbReference type="Proteomes" id="UP000823775">
    <property type="component" value="Unassembled WGS sequence"/>
</dbReference>
<gene>
    <name evidence="1" type="ORF">HAX54_031832</name>
</gene>
<protein>
    <submittedName>
        <fullName evidence="1">Uncharacterized protein</fullName>
    </submittedName>
</protein>
<name>A0ABS8V9S7_DATST</name>